<keyword evidence="3" id="KW-1185">Reference proteome</keyword>
<dbReference type="Pfam" id="PF13406">
    <property type="entry name" value="SLT_2"/>
    <property type="match status" value="1"/>
</dbReference>
<dbReference type="NCBIfam" id="TIGR02283">
    <property type="entry name" value="MltB_2"/>
    <property type="match status" value="1"/>
</dbReference>
<dbReference type="InterPro" id="IPR011970">
    <property type="entry name" value="MltB_2"/>
</dbReference>
<evidence type="ECO:0000259" key="1">
    <source>
        <dbReference type="Pfam" id="PF13406"/>
    </source>
</evidence>
<protein>
    <submittedName>
        <fullName evidence="2">Lytic murein transglycosylase</fullName>
    </submittedName>
</protein>
<dbReference type="PROSITE" id="PS51318">
    <property type="entry name" value="TAT"/>
    <property type="match status" value="1"/>
</dbReference>
<feature type="domain" description="Transglycosylase SLT" evidence="1">
    <location>
        <begin position="39"/>
        <end position="328"/>
    </location>
</feature>
<sequence>MLERRQFLMGAGAVTTSLILSDSLLPQAVAQSSAGYSGFLKQIYQQAVQQGMDASIMKRALLSLSTPNAKVIQLDRKQPEFTLTWDQYFQKVITPTKIQQGKAAYRSLQGTLSKIWKQYQVDPRIVLGIWGLESAYGKHTGKFNVIDSLATLAFEGRRAKFFKSELMNALKILNNRDIAPEQMLGSYAGAMGQPQFMPSAYLRYAVDFSGTGQRNIWTNVPDVLASIANYLAKCGWKASEPWGQEITIQGNIPQSMIGRKNVKTLGQWEALGVRRKNGTEFSNRSVSGAVIRPDGVGGRAFMVYHNFNVIRRYNPSDYYALGVGLLGDAVA</sequence>
<proteinExistence type="predicted"/>
<name>A0ABT6PZQ7_9PROT</name>
<dbReference type="InterPro" id="IPR043426">
    <property type="entry name" value="MltB-like"/>
</dbReference>
<dbReference type="CDD" id="cd13399">
    <property type="entry name" value="Slt35-like"/>
    <property type="match status" value="1"/>
</dbReference>
<dbReference type="Proteomes" id="UP001431634">
    <property type="component" value="Unassembled WGS sequence"/>
</dbReference>
<comment type="caution">
    <text evidence="2">The sequence shown here is derived from an EMBL/GenBank/DDBJ whole genome shotgun (WGS) entry which is preliminary data.</text>
</comment>
<dbReference type="Gene3D" id="1.10.530.10">
    <property type="match status" value="1"/>
</dbReference>
<gene>
    <name evidence="2" type="ORF">QJV27_02940</name>
</gene>
<reference evidence="2" key="1">
    <citation type="submission" date="2023-05" db="EMBL/GenBank/DDBJ databases">
        <title>Whole genome sequence of Commensalibacter sp.</title>
        <authorList>
            <person name="Charoenyingcharoen P."/>
            <person name="Yukphan P."/>
        </authorList>
    </citation>
    <scope>NUCLEOTIDE SEQUENCE</scope>
    <source>
        <strain evidence="2">TBRC 16381</strain>
    </source>
</reference>
<organism evidence="2 3">
    <name type="scientific">Commensalibacter oyaizuii</name>
    <dbReference type="NCBI Taxonomy" id="3043873"/>
    <lineage>
        <taxon>Bacteria</taxon>
        <taxon>Pseudomonadati</taxon>
        <taxon>Pseudomonadota</taxon>
        <taxon>Alphaproteobacteria</taxon>
        <taxon>Acetobacterales</taxon>
        <taxon>Acetobacteraceae</taxon>
    </lineage>
</organism>
<dbReference type="Gene3D" id="1.10.8.350">
    <property type="entry name" value="Bacterial muramidase"/>
    <property type="match status" value="1"/>
</dbReference>
<evidence type="ECO:0000313" key="3">
    <source>
        <dbReference type="Proteomes" id="UP001431634"/>
    </source>
</evidence>
<dbReference type="RefSeq" id="WP_281447496.1">
    <property type="nucleotide sequence ID" value="NZ_JASBAO010000001.1"/>
</dbReference>
<dbReference type="InterPro" id="IPR006311">
    <property type="entry name" value="TAT_signal"/>
</dbReference>
<dbReference type="PANTHER" id="PTHR30163">
    <property type="entry name" value="MEMBRANE-BOUND LYTIC MUREIN TRANSGLYCOSYLASE B"/>
    <property type="match status" value="1"/>
</dbReference>
<dbReference type="InterPro" id="IPR023346">
    <property type="entry name" value="Lysozyme-like_dom_sf"/>
</dbReference>
<dbReference type="InterPro" id="IPR031304">
    <property type="entry name" value="SLT_2"/>
</dbReference>
<dbReference type="EMBL" id="JASBAO010000001">
    <property type="protein sequence ID" value="MDI2090349.1"/>
    <property type="molecule type" value="Genomic_DNA"/>
</dbReference>
<dbReference type="PANTHER" id="PTHR30163:SF8">
    <property type="entry name" value="LYTIC MUREIN TRANSGLYCOSYLASE"/>
    <property type="match status" value="1"/>
</dbReference>
<evidence type="ECO:0000313" key="2">
    <source>
        <dbReference type="EMBL" id="MDI2090349.1"/>
    </source>
</evidence>
<dbReference type="SUPFAM" id="SSF53955">
    <property type="entry name" value="Lysozyme-like"/>
    <property type="match status" value="1"/>
</dbReference>
<accession>A0ABT6PZQ7</accession>